<gene>
    <name evidence="1" type="ORF">NBRC110019_25130</name>
</gene>
<name>A0A9W6B8F5_9FLAO</name>
<proteinExistence type="predicted"/>
<dbReference type="AlphaFoldDB" id="A0A9W6B8F5"/>
<protein>
    <submittedName>
        <fullName evidence="1">Uncharacterized protein</fullName>
    </submittedName>
</protein>
<evidence type="ECO:0000313" key="1">
    <source>
        <dbReference type="EMBL" id="GLB53472.1"/>
    </source>
</evidence>
<reference evidence="1" key="1">
    <citation type="submission" date="2022-07" db="EMBL/GenBank/DDBJ databases">
        <title>Taxonomy of Novel Oxalotrophic and Methylotrophic Bacteria.</title>
        <authorList>
            <person name="Sahin N."/>
            <person name="Tani A."/>
        </authorList>
    </citation>
    <scope>NUCLEOTIDE SEQUENCE</scope>
    <source>
        <strain evidence="1">AM327</strain>
    </source>
</reference>
<accession>A0A9W6B8F5</accession>
<keyword evidence="2" id="KW-1185">Reference proteome</keyword>
<dbReference type="Proteomes" id="UP001143545">
    <property type="component" value="Unassembled WGS sequence"/>
</dbReference>
<evidence type="ECO:0000313" key="2">
    <source>
        <dbReference type="Proteomes" id="UP001143545"/>
    </source>
</evidence>
<dbReference type="EMBL" id="BRVP01000018">
    <property type="protein sequence ID" value="GLB53472.1"/>
    <property type="molecule type" value="Genomic_DNA"/>
</dbReference>
<sequence>MSLLFGIPLALAIMLWQLYYYEKFNSVSQTDLLESVHQHTLDNNEETWETIRAKIHNGFEKYTIEEDHDGYIVINLKRFLIPSVLKVIRQDNYIKITIERTFFNFMPDSAKNYKTLKKLLHKLN</sequence>
<organism evidence="1 2">
    <name type="scientific">Neptunitalea chrysea</name>
    <dbReference type="NCBI Taxonomy" id="1647581"/>
    <lineage>
        <taxon>Bacteria</taxon>
        <taxon>Pseudomonadati</taxon>
        <taxon>Bacteroidota</taxon>
        <taxon>Flavobacteriia</taxon>
        <taxon>Flavobacteriales</taxon>
        <taxon>Flavobacteriaceae</taxon>
        <taxon>Neptunitalea</taxon>
    </lineage>
</organism>
<comment type="caution">
    <text evidence="1">The sequence shown here is derived from an EMBL/GenBank/DDBJ whole genome shotgun (WGS) entry which is preliminary data.</text>
</comment>